<protein>
    <submittedName>
        <fullName evidence="1">Uncharacterized protein</fullName>
    </submittedName>
</protein>
<evidence type="ECO:0000313" key="2">
    <source>
        <dbReference type="Proteomes" id="UP000179230"/>
    </source>
</evidence>
<dbReference type="EMBL" id="MFMT01000043">
    <property type="protein sequence ID" value="OGG87702.1"/>
    <property type="molecule type" value="Genomic_DNA"/>
</dbReference>
<organism evidence="1 2">
    <name type="scientific">Candidatus Kaiserbacteria bacterium RIFOXYD1_FULL_42_15</name>
    <dbReference type="NCBI Taxonomy" id="1798532"/>
    <lineage>
        <taxon>Bacteria</taxon>
        <taxon>Candidatus Kaiseribacteriota</taxon>
    </lineage>
</organism>
<proteinExistence type="predicted"/>
<reference evidence="1 2" key="1">
    <citation type="journal article" date="2016" name="Nat. Commun.">
        <title>Thousands of microbial genomes shed light on interconnected biogeochemical processes in an aquifer system.</title>
        <authorList>
            <person name="Anantharaman K."/>
            <person name="Brown C.T."/>
            <person name="Hug L.A."/>
            <person name="Sharon I."/>
            <person name="Castelle C.J."/>
            <person name="Probst A.J."/>
            <person name="Thomas B.C."/>
            <person name="Singh A."/>
            <person name="Wilkins M.J."/>
            <person name="Karaoz U."/>
            <person name="Brodie E.L."/>
            <person name="Williams K.H."/>
            <person name="Hubbard S.S."/>
            <person name="Banfield J.F."/>
        </authorList>
    </citation>
    <scope>NUCLEOTIDE SEQUENCE [LARGE SCALE GENOMIC DNA]</scope>
</reference>
<comment type="caution">
    <text evidence="1">The sequence shown here is derived from an EMBL/GenBank/DDBJ whole genome shotgun (WGS) entry which is preliminary data.</text>
</comment>
<name>A0A1F6FPB3_9BACT</name>
<dbReference type="AlphaFoldDB" id="A0A1F6FPB3"/>
<dbReference type="Proteomes" id="UP000179230">
    <property type="component" value="Unassembled WGS sequence"/>
</dbReference>
<sequence length="64" mass="7423">MKNTNKHPMLIQRIIKIRHAGIRLVIKVKKGDYAFDLLPKFRKTIGNSVLQEKITMMSVMEVIS</sequence>
<evidence type="ECO:0000313" key="1">
    <source>
        <dbReference type="EMBL" id="OGG87702.1"/>
    </source>
</evidence>
<accession>A0A1F6FPB3</accession>
<gene>
    <name evidence="1" type="ORF">A2592_01015</name>
</gene>